<evidence type="ECO:0000313" key="3">
    <source>
        <dbReference type="Proteomes" id="UP000314983"/>
    </source>
</evidence>
<reference evidence="2" key="3">
    <citation type="submission" date="2020-05" db="EMBL/GenBank/DDBJ databases">
        <title>Electrophorus electricus (electric eel) genome, fEleEle1, primary haplotype.</title>
        <authorList>
            <person name="Myers G."/>
            <person name="Meyer A."/>
            <person name="Fedrigo O."/>
            <person name="Formenti G."/>
            <person name="Rhie A."/>
            <person name="Tracey A."/>
            <person name="Sims Y."/>
            <person name="Jarvis E.D."/>
        </authorList>
    </citation>
    <scope>NUCLEOTIDE SEQUENCE [LARGE SCALE GENOMIC DNA]</scope>
</reference>
<dbReference type="Proteomes" id="UP000314983">
    <property type="component" value="Chromosome 20"/>
</dbReference>
<feature type="coiled-coil region" evidence="1">
    <location>
        <begin position="238"/>
        <end position="316"/>
    </location>
</feature>
<feature type="coiled-coil region" evidence="1">
    <location>
        <begin position="156"/>
        <end position="197"/>
    </location>
</feature>
<dbReference type="Ensembl" id="ENSEEET00000016353.2">
    <property type="protein sequence ID" value="ENSEEEP00000016165.2"/>
    <property type="gene ID" value="ENSEEEG00000008007.2"/>
</dbReference>
<proteinExistence type="predicted"/>
<dbReference type="PANTHER" id="PTHR28574">
    <property type="entry name" value="RIKEN CDNA 6820408C15"/>
    <property type="match status" value="1"/>
</dbReference>
<organism evidence="2 3">
    <name type="scientific">Electrophorus electricus</name>
    <name type="common">Electric eel</name>
    <name type="synonym">Gymnotus electricus</name>
    <dbReference type="NCBI Taxonomy" id="8005"/>
    <lineage>
        <taxon>Eukaryota</taxon>
        <taxon>Metazoa</taxon>
        <taxon>Chordata</taxon>
        <taxon>Craniata</taxon>
        <taxon>Vertebrata</taxon>
        <taxon>Euteleostomi</taxon>
        <taxon>Actinopterygii</taxon>
        <taxon>Neopterygii</taxon>
        <taxon>Teleostei</taxon>
        <taxon>Ostariophysi</taxon>
        <taxon>Gymnotiformes</taxon>
        <taxon>Gymnotoidei</taxon>
        <taxon>Gymnotidae</taxon>
        <taxon>Electrophorus</taxon>
    </lineage>
</organism>
<dbReference type="InterPro" id="IPR029236">
    <property type="entry name" value="DUF4618"/>
</dbReference>
<accession>A0A4W4EW81</accession>
<keyword evidence="3" id="KW-1185">Reference proteome</keyword>
<dbReference type="AlphaFoldDB" id="A0A4W4EW81"/>
<name>A0A4W4EW81_ELEEL</name>
<dbReference type="Pfam" id="PF15397">
    <property type="entry name" value="DUF4618"/>
    <property type="match status" value="1"/>
</dbReference>
<dbReference type="OMA" id="LWATPHH"/>
<dbReference type="STRING" id="8005.ENSEEEP00000016165"/>
<keyword evidence="1" id="KW-0175">Coiled coil</keyword>
<reference evidence="2" key="5">
    <citation type="submission" date="2025-09" db="UniProtKB">
        <authorList>
            <consortium name="Ensembl"/>
        </authorList>
    </citation>
    <scope>IDENTIFICATION</scope>
</reference>
<dbReference type="GeneTree" id="ENSGT00940000166479"/>
<gene>
    <name evidence="2" type="primary">c20h20orf96</name>
</gene>
<dbReference type="PANTHER" id="PTHR28574:SF1">
    <property type="entry name" value="RIKEN CDNA 6820408C15 GENE"/>
    <property type="match status" value="1"/>
</dbReference>
<protein>
    <submittedName>
        <fullName evidence="2">Si:dkey-76p14.2</fullName>
    </submittedName>
</protein>
<evidence type="ECO:0000313" key="2">
    <source>
        <dbReference type="Ensembl" id="ENSEEEP00000016165.2"/>
    </source>
</evidence>
<evidence type="ECO:0000256" key="1">
    <source>
        <dbReference type="SAM" id="Coils"/>
    </source>
</evidence>
<reference evidence="3" key="2">
    <citation type="journal article" date="2017" name="Sci. Adv.">
        <title>A tail of two voltages: Proteomic comparison of the three electric organs of the electric eel.</title>
        <authorList>
            <person name="Traeger L.L."/>
            <person name="Sabat G."/>
            <person name="Barrett-Wilt G.A."/>
            <person name="Wells G.B."/>
            <person name="Sussman M.R."/>
        </authorList>
    </citation>
    <scope>NUCLEOTIDE SEQUENCE [LARGE SCALE GENOMIC DNA]</scope>
</reference>
<reference evidence="2" key="4">
    <citation type="submission" date="2025-08" db="UniProtKB">
        <authorList>
            <consortium name="Ensembl"/>
        </authorList>
    </citation>
    <scope>IDENTIFICATION</scope>
</reference>
<sequence>MNKLPKHSHILEEYFTNVDYSKWERSNRTKVLKSTQPQPVLWASALPDRQATKSFHRPISERHSETPTPTNLQIKIKTWQGKNGQNHFWLSCCHCLWQSRAVEELEKHCKLLQEMNQQLARDIEDTDRHSVSSARELLNQHAKLGRSVPAYNRWSTRQIRQAKDDLRDVVQEAKDQLSGLQVKLQAVMAEVQNAQVEFQTLKTYKDQGYPLKALQIADLKRELYKLQMAQEEEHDDLSALCQTEMANLEKQLHQKQEEVLSSIAKKTMSYAPPLVKHMALQNHTMKEEIKLQKQEIMKLENENSALLRNIRALRLLRASSIREAFQNFFPKSDRYKSWDNLPFIWPLDLWVCLFF</sequence>
<reference evidence="3" key="1">
    <citation type="journal article" date="2014" name="Science">
        <title>Nonhuman genetics. Genomic basis for the convergent evolution of electric organs.</title>
        <authorList>
            <person name="Gallant J.R."/>
            <person name="Traeger L.L."/>
            <person name="Volkening J.D."/>
            <person name="Moffett H."/>
            <person name="Chen P.H."/>
            <person name="Novina C.D."/>
            <person name="Phillips G.N.Jr."/>
            <person name="Anand R."/>
            <person name="Wells G.B."/>
            <person name="Pinch M."/>
            <person name="Guth R."/>
            <person name="Unguez G.A."/>
            <person name="Albert J.S."/>
            <person name="Zakon H.H."/>
            <person name="Samanta M.P."/>
            <person name="Sussman M.R."/>
        </authorList>
    </citation>
    <scope>NUCLEOTIDE SEQUENCE [LARGE SCALE GENOMIC DNA]</scope>
</reference>